<dbReference type="FunCoup" id="A0A0J6WS36">
    <property type="interactions" value="119"/>
</dbReference>
<dbReference type="OrthoDB" id="13453at2"/>
<organism evidence="6 7">
    <name type="scientific">Megasphaera cerevisiae DSM 20462</name>
    <dbReference type="NCBI Taxonomy" id="1122219"/>
    <lineage>
        <taxon>Bacteria</taxon>
        <taxon>Bacillati</taxon>
        <taxon>Bacillota</taxon>
        <taxon>Negativicutes</taxon>
        <taxon>Veillonellales</taxon>
        <taxon>Veillonellaceae</taxon>
        <taxon>Megasphaera</taxon>
    </lineage>
</organism>
<dbReference type="InterPro" id="IPR001647">
    <property type="entry name" value="HTH_TetR"/>
</dbReference>
<dbReference type="RefSeq" id="WP_048514469.1">
    <property type="nucleotide sequence ID" value="NZ_FUXD01000028.1"/>
</dbReference>
<keyword evidence="3" id="KW-0804">Transcription</keyword>
<evidence type="ECO:0000313" key="7">
    <source>
        <dbReference type="Proteomes" id="UP000036503"/>
    </source>
</evidence>
<dbReference type="PANTHER" id="PTHR47506">
    <property type="entry name" value="TRANSCRIPTIONAL REGULATORY PROTEIN"/>
    <property type="match status" value="1"/>
</dbReference>
<feature type="domain" description="HTH tetR-type" evidence="5">
    <location>
        <begin position="8"/>
        <end position="68"/>
    </location>
</feature>
<dbReference type="AlphaFoldDB" id="A0A0J6WS36"/>
<proteinExistence type="predicted"/>
<dbReference type="PROSITE" id="PS50977">
    <property type="entry name" value="HTH_TETR_2"/>
    <property type="match status" value="1"/>
</dbReference>
<dbReference type="PATRIC" id="fig|1122219.3.peg.1465"/>
<evidence type="ECO:0000256" key="3">
    <source>
        <dbReference type="ARBA" id="ARBA00023163"/>
    </source>
</evidence>
<dbReference type="Pfam" id="PF08359">
    <property type="entry name" value="TetR_C_4"/>
    <property type="match status" value="1"/>
</dbReference>
<name>A0A0J6WS36_9FIRM</name>
<dbReference type="EMBL" id="LEKT01000026">
    <property type="protein sequence ID" value="KMO86315.1"/>
    <property type="molecule type" value="Genomic_DNA"/>
</dbReference>
<evidence type="ECO:0000259" key="5">
    <source>
        <dbReference type="PROSITE" id="PS50977"/>
    </source>
</evidence>
<protein>
    <recommendedName>
        <fullName evidence="5">HTH tetR-type domain-containing protein</fullName>
    </recommendedName>
</protein>
<dbReference type="GO" id="GO:0003677">
    <property type="term" value="F:DNA binding"/>
    <property type="evidence" value="ECO:0007669"/>
    <property type="project" value="UniProtKB-UniRule"/>
</dbReference>
<dbReference type="InterPro" id="IPR009057">
    <property type="entry name" value="Homeodomain-like_sf"/>
</dbReference>
<dbReference type="Gene3D" id="1.10.357.10">
    <property type="entry name" value="Tetracycline Repressor, domain 2"/>
    <property type="match status" value="1"/>
</dbReference>
<sequence>MTKKKTTEVRRDEIISASLRLIEKNGLDNLSVADIAAEINLVPSAIYRHFGGKEEIINVLIDFVDRSLQTNAASVAGSSNDAVRKLESLYKLHTDFLKTQPAIPRIVFSLLAANKNPTLKKRIISVITDYAYQVQNILAKGQCNGDIISTIDPAATALLFIGMMQPLIILSQSEDSSVDILKQEMWAVYARGIRN</sequence>
<dbReference type="STRING" id="39029.BSR42_10215"/>
<dbReference type="InterPro" id="IPR036271">
    <property type="entry name" value="Tet_transcr_reg_TetR-rel_C_sf"/>
</dbReference>
<dbReference type="InParanoid" id="A0A0J6WS36"/>
<dbReference type="Proteomes" id="UP000036503">
    <property type="component" value="Unassembled WGS sequence"/>
</dbReference>
<evidence type="ECO:0000313" key="6">
    <source>
        <dbReference type="EMBL" id="KMO86315.1"/>
    </source>
</evidence>
<reference evidence="6 7" key="1">
    <citation type="submission" date="2015-06" db="EMBL/GenBank/DDBJ databases">
        <title>Draft genome sequence of beer spoilage bacterium Megasphaera cerevisiae type strain 20462.</title>
        <authorList>
            <person name="Kutumbaka K."/>
            <person name="Pasmowitz J."/>
            <person name="Mategko J."/>
            <person name="Reyes D."/>
            <person name="Friedrich A."/>
            <person name="Han S."/>
            <person name="Martens-Habbena W."/>
            <person name="Neal-McKinney J."/>
            <person name="Janagama H.K."/>
            <person name="Nadala C."/>
            <person name="Samadpour M."/>
        </authorList>
    </citation>
    <scope>NUCLEOTIDE SEQUENCE [LARGE SCALE GENOMIC DNA]</scope>
    <source>
        <strain evidence="6 7">DSM 20462</strain>
    </source>
</reference>
<evidence type="ECO:0000256" key="4">
    <source>
        <dbReference type="PROSITE-ProRule" id="PRU00335"/>
    </source>
</evidence>
<dbReference type="Pfam" id="PF00440">
    <property type="entry name" value="TetR_N"/>
    <property type="match status" value="1"/>
</dbReference>
<dbReference type="SUPFAM" id="SSF46689">
    <property type="entry name" value="Homeodomain-like"/>
    <property type="match status" value="1"/>
</dbReference>
<accession>A0A0J6WS36</accession>
<keyword evidence="7" id="KW-1185">Reference proteome</keyword>
<comment type="caution">
    <text evidence="6">The sequence shown here is derived from an EMBL/GenBank/DDBJ whole genome shotgun (WGS) entry which is preliminary data.</text>
</comment>
<evidence type="ECO:0000256" key="2">
    <source>
        <dbReference type="ARBA" id="ARBA00023125"/>
    </source>
</evidence>
<feature type="DNA-binding region" description="H-T-H motif" evidence="4">
    <location>
        <begin position="31"/>
        <end position="50"/>
    </location>
</feature>
<gene>
    <name evidence="6" type="ORF">AB840_08810</name>
</gene>
<dbReference type="InterPro" id="IPR013570">
    <property type="entry name" value="Tscrpt_reg_YsiA_C"/>
</dbReference>
<keyword evidence="2 4" id="KW-0238">DNA-binding</keyword>
<dbReference type="PRINTS" id="PR00455">
    <property type="entry name" value="HTHTETR"/>
</dbReference>
<dbReference type="PANTHER" id="PTHR47506:SF3">
    <property type="entry name" value="HTH-TYPE TRANSCRIPTIONAL REGULATOR LMRA"/>
    <property type="match status" value="1"/>
</dbReference>
<evidence type="ECO:0000256" key="1">
    <source>
        <dbReference type="ARBA" id="ARBA00023015"/>
    </source>
</evidence>
<dbReference type="SUPFAM" id="SSF48498">
    <property type="entry name" value="Tetracyclin repressor-like, C-terminal domain"/>
    <property type="match status" value="1"/>
</dbReference>
<keyword evidence="1" id="KW-0805">Transcription regulation</keyword>